<proteinExistence type="predicted"/>
<organism evidence="2 3">
    <name type="scientific">Camellia sinensis</name>
    <name type="common">Tea plant</name>
    <name type="synonym">Thea sinensis</name>
    <dbReference type="NCBI Taxonomy" id="4442"/>
    <lineage>
        <taxon>Eukaryota</taxon>
        <taxon>Viridiplantae</taxon>
        <taxon>Streptophyta</taxon>
        <taxon>Embryophyta</taxon>
        <taxon>Tracheophyta</taxon>
        <taxon>Spermatophyta</taxon>
        <taxon>Magnoliopsida</taxon>
        <taxon>eudicotyledons</taxon>
        <taxon>Gunneridae</taxon>
        <taxon>Pentapetalae</taxon>
        <taxon>asterids</taxon>
        <taxon>Ericales</taxon>
        <taxon>Theaceae</taxon>
        <taxon>Camellia</taxon>
    </lineage>
</organism>
<dbReference type="Proteomes" id="UP000593564">
    <property type="component" value="Unassembled WGS sequence"/>
</dbReference>
<name>A0A7J7FZZ2_CAMSI</name>
<feature type="domain" description="Retrotransposon gag" evidence="1">
    <location>
        <begin position="210"/>
        <end position="261"/>
    </location>
</feature>
<comment type="caution">
    <text evidence="2">The sequence shown here is derived from an EMBL/GenBank/DDBJ whole genome shotgun (WGS) entry which is preliminary data.</text>
</comment>
<keyword evidence="3" id="KW-1185">Reference proteome</keyword>
<evidence type="ECO:0000313" key="3">
    <source>
        <dbReference type="Proteomes" id="UP000593564"/>
    </source>
</evidence>
<dbReference type="EMBL" id="JACBKZ010000014">
    <property type="protein sequence ID" value="KAF5932566.1"/>
    <property type="molecule type" value="Genomic_DNA"/>
</dbReference>
<reference evidence="3" key="1">
    <citation type="journal article" date="2020" name="Nat. Commun.">
        <title>Genome assembly of wild tea tree DASZ reveals pedigree and selection history of tea varieties.</title>
        <authorList>
            <person name="Zhang W."/>
            <person name="Zhang Y."/>
            <person name="Qiu H."/>
            <person name="Guo Y."/>
            <person name="Wan H."/>
            <person name="Zhang X."/>
            <person name="Scossa F."/>
            <person name="Alseekh S."/>
            <person name="Zhang Q."/>
            <person name="Wang P."/>
            <person name="Xu L."/>
            <person name="Schmidt M.H."/>
            <person name="Jia X."/>
            <person name="Li D."/>
            <person name="Zhu A."/>
            <person name="Guo F."/>
            <person name="Chen W."/>
            <person name="Ni D."/>
            <person name="Usadel B."/>
            <person name="Fernie A.R."/>
            <person name="Wen W."/>
        </authorList>
    </citation>
    <scope>NUCLEOTIDE SEQUENCE [LARGE SCALE GENOMIC DNA]</scope>
    <source>
        <strain evidence="3">cv. G240</strain>
    </source>
</reference>
<sequence>GFSCLPGVWEHCRQRLVYGAARCGPPHRRLGRFRCLLQRTFPTYCEQASAGRFGGEVVGHHRFFPLSRHGRYDDYSDPVYLETLWIVFVTVLEGRVDSLIDLMMSTRGSRGRMSSRSVGRGTVVPLVPAVAASAVGEDVAREIVRAVQDALARTEGGSGHALKLTKEFFRSSPPEFVGEAKPLEAESWLEQITKTLDMLRVEDEELRVTLATFQLKSDASYWWKYAKNTVGSTWVAFTEAFLAKYFPPSARERLRDQFLELC</sequence>
<feature type="non-terminal residue" evidence="2">
    <location>
        <position position="262"/>
    </location>
</feature>
<protein>
    <recommendedName>
        <fullName evidence="1">Retrotransposon gag domain-containing protein</fullName>
    </recommendedName>
</protein>
<evidence type="ECO:0000259" key="1">
    <source>
        <dbReference type="Pfam" id="PF03732"/>
    </source>
</evidence>
<accession>A0A7J7FZZ2</accession>
<evidence type="ECO:0000313" key="2">
    <source>
        <dbReference type="EMBL" id="KAF5932566.1"/>
    </source>
</evidence>
<gene>
    <name evidence="2" type="ORF">HYC85_028737</name>
</gene>
<dbReference type="InterPro" id="IPR005162">
    <property type="entry name" value="Retrotrans_gag_dom"/>
</dbReference>
<dbReference type="Pfam" id="PF03732">
    <property type="entry name" value="Retrotrans_gag"/>
    <property type="match status" value="1"/>
</dbReference>
<reference evidence="2 3" key="2">
    <citation type="submission" date="2020-07" db="EMBL/GenBank/DDBJ databases">
        <title>Genome assembly of wild tea tree DASZ reveals pedigree and selection history of tea varieties.</title>
        <authorList>
            <person name="Zhang W."/>
        </authorList>
    </citation>
    <scope>NUCLEOTIDE SEQUENCE [LARGE SCALE GENOMIC DNA]</scope>
    <source>
        <strain evidence="3">cv. G240</strain>
        <tissue evidence="2">Leaf</tissue>
    </source>
</reference>
<dbReference type="AlphaFoldDB" id="A0A7J7FZZ2"/>